<keyword evidence="4" id="KW-1185">Reference proteome</keyword>
<reference evidence="4" key="1">
    <citation type="submission" date="2016-11" db="EMBL/GenBank/DDBJ databases">
        <authorList>
            <person name="Varghese N."/>
            <person name="Submissions S."/>
        </authorList>
    </citation>
    <scope>NUCLEOTIDE SEQUENCE [LARGE SCALE GENOMIC DNA]</scope>
    <source>
        <strain evidence="4">DSM 10124</strain>
    </source>
</reference>
<evidence type="ECO:0000313" key="4">
    <source>
        <dbReference type="Proteomes" id="UP000184423"/>
    </source>
</evidence>
<sequence>MKRIDCRGLACPKPVIMTKKELDSMINGEVEVIVDNQGARENLSKLAQSYGFEYSISEDSEGIHVIIKKTENKNSNLAEDEKNIVIAITSDCFGHGDDVLGRTLMKSYIYSLTEVEKKPKTLIFVNAGVKLTTEGSDVLESLKILEQQGVEILSCGTCLNFYNLSDKLKIGSVSNMYTIVEKMHESTNTIKI</sequence>
<feature type="domain" description="UPF0033" evidence="2">
    <location>
        <begin position="4"/>
        <end position="28"/>
    </location>
</feature>
<dbReference type="Pfam" id="PF01206">
    <property type="entry name" value="TusA"/>
    <property type="match status" value="1"/>
</dbReference>
<dbReference type="EMBL" id="FQVG01000006">
    <property type="protein sequence ID" value="SHE50463.1"/>
    <property type="molecule type" value="Genomic_DNA"/>
</dbReference>
<dbReference type="InterPro" id="IPR001455">
    <property type="entry name" value="TusA-like"/>
</dbReference>
<evidence type="ECO:0000259" key="2">
    <source>
        <dbReference type="PROSITE" id="PS01148"/>
    </source>
</evidence>
<protein>
    <submittedName>
        <fullName evidence="3">Selenium metabolism protein YedF</fullName>
    </submittedName>
</protein>
<proteinExistence type="inferred from homology"/>
<dbReference type="InterPro" id="IPR027396">
    <property type="entry name" value="DsrEFH-like"/>
</dbReference>
<dbReference type="InterPro" id="IPR036868">
    <property type="entry name" value="TusA-like_sf"/>
</dbReference>
<dbReference type="Proteomes" id="UP000184423">
    <property type="component" value="Unassembled WGS sequence"/>
</dbReference>
<dbReference type="NCBIfam" id="TIGR03527">
    <property type="entry name" value="selenium_YedF"/>
    <property type="match status" value="1"/>
</dbReference>
<dbReference type="Pfam" id="PF02635">
    <property type="entry name" value="DsrE"/>
    <property type="match status" value="1"/>
</dbReference>
<gene>
    <name evidence="3" type="ORF">SAMN02746091_00525</name>
</gene>
<comment type="similarity">
    <text evidence="1">Belongs to the sulfur carrier protein TusA family.</text>
</comment>
<dbReference type="InterPro" id="IPR003787">
    <property type="entry name" value="Sulphur_relay_DsrE/F-like"/>
</dbReference>
<name>A0A1M4U1B3_9CLOT</name>
<organism evidence="3 4">
    <name type="scientific">Caloramator proteoclasticus DSM 10124</name>
    <dbReference type="NCBI Taxonomy" id="1121262"/>
    <lineage>
        <taxon>Bacteria</taxon>
        <taxon>Bacillati</taxon>
        <taxon>Bacillota</taxon>
        <taxon>Clostridia</taxon>
        <taxon>Eubacteriales</taxon>
        <taxon>Clostridiaceae</taxon>
        <taxon>Caloramator</taxon>
    </lineage>
</organism>
<dbReference type="PANTHER" id="PTHR33279">
    <property type="entry name" value="SULFUR CARRIER PROTEIN YEDF-RELATED"/>
    <property type="match status" value="1"/>
</dbReference>
<accession>A0A1M4U1B3</accession>
<dbReference type="PROSITE" id="PS01148">
    <property type="entry name" value="UPF0033"/>
    <property type="match status" value="1"/>
</dbReference>
<evidence type="ECO:0000313" key="3">
    <source>
        <dbReference type="EMBL" id="SHE50463.1"/>
    </source>
</evidence>
<evidence type="ECO:0000256" key="1">
    <source>
        <dbReference type="ARBA" id="ARBA00008984"/>
    </source>
</evidence>
<dbReference type="SUPFAM" id="SSF75169">
    <property type="entry name" value="DsrEFH-like"/>
    <property type="match status" value="1"/>
</dbReference>
<dbReference type="RefSeq" id="WP_073247841.1">
    <property type="nucleotide sequence ID" value="NZ_FQVG01000006.1"/>
</dbReference>
<dbReference type="Gene3D" id="3.30.110.40">
    <property type="entry name" value="TusA-like domain"/>
    <property type="match status" value="1"/>
</dbReference>
<dbReference type="SUPFAM" id="SSF64307">
    <property type="entry name" value="SirA-like"/>
    <property type="match status" value="1"/>
</dbReference>
<dbReference type="InterPro" id="IPR019870">
    <property type="entry name" value="Se_metab_YedF"/>
</dbReference>
<dbReference type="PANTHER" id="PTHR33279:SF6">
    <property type="entry name" value="SULFUR CARRIER PROTEIN YEDF-RELATED"/>
    <property type="match status" value="1"/>
</dbReference>
<dbReference type="AlphaFoldDB" id="A0A1M4U1B3"/>
<dbReference type="CDD" id="cd03421">
    <property type="entry name" value="SirA_like_N"/>
    <property type="match status" value="1"/>
</dbReference>